<dbReference type="PROSITE" id="PS51318">
    <property type="entry name" value="TAT"/>
    <property type="match status" value="1"/>
</dbReference>
<sequence length="586" mass="64085">MQRPSRRQFIRNVTLGAAAATGALALSSFQSLANPGSTDASTGGAASPFRHGVASGDPLSNRVILWTRITPETAGTQTGMWEIAADAGFRRILHAGPFTTGPERDFTVKVDAAGLAPDTVYFYRFHIGTRISPVGRTRTLPVGRPTQVKLVVFSCSNYPAGYFHAYREAARLDGVHAAVHLGDYLYEYQRNGYASEDAEALGREVDPPHESLSLDDYRRRHAQYRSDPNLQAVHAALPFICVWDDHEVANDAWREGADNHDPDTEGDYFARRAAAVQAYHEWIPIRTPDPADPLKISRSFDFGDLLSLHMLDTRQIARDKQLNYGDYLSEGKLDTARFSRDLNDPARQLIGEAQTAWLKDALVRSDARWQVLGQQVLMARMDVPAPVALDQLGISEYLALHDKANLMPTALSADEQAHIAGPVLPNNLDAWDGYPSARETVLGLARDLDKNLVVLAGDTHNAWASNLADAAGTAVGVEFATASVSSPGLETYRTSEHPDALAAGLVRLIDTLKFTDTSHRGFMVVTATPDQCEAEWHFLTTVKQPDYRRFVGTRLRVLPGAGNRALRPVESALATLAPNTDGIAVL</sequence>
<dbReference type="PANTHER" id="PTHR43606">
    <property type="entry name" value="PHOSPHATASE, PUTATIVE (AFU_ORTHOLOGUE AFUA_6G08710)-RELATED"/>
    <property type="match status" value="1"/>
</dbReference>
<dbReference type="InterPro" id="IPR038607">
    <property type="entry name" value="PhoD-like_sf"/>
</dbReference>
<proteinExistence type="predicted"/>
<dbReference type="NCBIfam" id="TIGR01409">
    <property type="entry name" value="TAT_signal_seq"/>
    <property type="match status" value="1"/>
</dbReference>
<dbReference type="InterPro" id="IPR032093">
    <property type="entry name" value="PhoD_N"/>
</dbReference>
<dbReference type="InterPro" id="IPR019546">
    <property type="entry name" value="TAT_signal_bac_arc"/>
</dbReference>
<feature type="domain" description="PhoD-like phosphatase metallophosphatase" evidence="2">
    <location>
        <begin position="150"/>
        <end position="536"/>
    </location>
</feature>
<evidence type="ECO:0000259" key="3">
    <source>
        <dbReference type="Pfam" id="PF16655"/>
    </source>
</evidence>
<keyword evidence="5" id="KW-1185">Reference proteome</keyword>
<protein>
    <submittedName>
        <fullName evidence="4">Twin-arginine translocation signal domain-containing protein</fullName>
    </submittedName>
</protein>
<reference evidence="4 5" key="1">
    <citation type="submission" date="2019-12" db="EMBL/GenBank/DDBJ databases">
        <title>Comparative genomics gives insights into the taxonomy of the Azoarcus-Aromatoleum group and reveals separate origins of nif in the plant-associated Azoarcus and non-plant-associated Aromatoleum sub-groups.</title>
        <authorList>
            <person name="Lafos M."/>
            <person name="Maluk M."/>
            <person name="Batista M."/>
            <person name="Junghare M."/>
            <person name="Carmona M."/>
            <person name="Faoro H."/>
            <person name="Cruz L.M."/>
            <person name="Battistoni F."/>
            <person name="De Souza E."/>
            <person name="Pedrosa F."/>
            <person name="Chen W.-M."/>
            <person name="Poole P.S."/>
            <person name="Dixon R.A."/>
            <person name="James E.K."/>
        </authorList>
    </citation>
    <scope>NUCLEOTIDE SEQUENCE [LARGE SCALE GENOMIC DNA]</scope>
    <source>
        <strain evidence="4 5">Td21</strain>
    </source>
</reference>
<dbReference type="InterPro" id="IPR052900">
    <property type="entry name" value="Phospholipid_Metab_Enz"/>
</dbReference>
<dbReference type="PANTHER" id="PTHR43606:SF2">
    <property type="entry name" value="ALKALINE PHOSPHATASE FAMILY PROTEIN (AFU_ORTHOLOGUE AFUA_5G03860)"/>
    <property type="match status" value="1"/>
</dbReference>
<evidence type="ECO:0000259" key="2">
    <source>
        <dbReference type="Pfam" id="PF09423"/>
    </source>
</evidence>
<dbReference type="InterPro" id="IPR029052">
    <property type="entry name" value="Metallo-depent_PP-like"/>
</dbReference>
<name>A0ABX1PYA5_9RHOO</name>
<dbReference type="Gene3D" id="2.60.40.380">
    <property type="entry name" value="Purple acid phosphatase-like, N-terminal"/>
    <property type="match status" value="1"/>
</dbReference>
<evidence type="ECO:0000313" key="5">
    <source>
        <dbReference type="Proteomes" id="UP000623795"/>
    </source>
</evidence>
<dbReference type="EMBL" id="WTVN01000016">
    <property type="protein sequence ID" value="NMG44429.1"/>
    <property type="molecule type" value="Genomic_DNA"/>
</dbReference>
<accession>A0ABX1PYA5</accession>
<dbReference type="Pfam" id="PF16655">
    <property type="entry name" value="PhoD_N"/>
    <property type="match status" value="1"/>
</dbReference>
<dbReference type="RefSeq" id="WP_169256287.1">
    <property type="nucleotide sequence ID" value="NZ_WTVN01000016.1"/>
</dbReference>
<evidence type="ECO:0000256" key="1">
    <source>
        <dbReference type="SAM" id="SignalP"/>
    </source>
</evidence>
<evidence type="ECO:0000313" key="4">
    <source>
        <dbReference type="EMBL" id="NMG44429.1"/>
    </source>
</evidence>
<dbReference type="SUPFAM" id="SSF56300">
    <property type="entry name" value="Metallo-dependent phosphatases"/>
    <property type="match status" value="1"/>
</dbReference>
<dbReference type="Proteomes" id="UP000623795">
    <property type="component" value="Unassembled WGS sequence"/>
</dbReference>
<dbReference type="CDD" id="cd07389">
    <property type="entry name" value="MPP_PhoD"/>
    <property type="match status" value="1"/>
</dbReference>
<feature type="chain" id="PRO_5046285275" evidence="1">
    <location>
        <begin position="34"/>
        <end position="586"/>
    </location>
</feature>
<organism evidence="4 5">
    <name type="scientific">Aromatoleum toluvorans</name>
    <dbReference type="NCBI Taxonomy" id="92002"/>
    <lineage>
        <taxon>Bacteria</taxon>
        <taxon>Pseudomonadati</taxon>
        <taxon>Pseudomonadota</taxon>
        <taxon>Betaproteobacteria</taxon>
        <taxon>Rhodocyclales</taxon>
        <taxon>Rhodocyclaceae</taxon>
        <taxon>Aromatoleum</taxon>
    </lineage>
</organism>
<feature type="domain" description="Phospholipase D N-terminal" evidence="3">
    <location>
        <begin position="51"/>
        <end position="139"/>
    </location>
</feature>
<dbReference type="InterPro" id="IPR006311">
    <property type="entry name" value="TAT_signal"/>
</dbReference>
<dbReference type="Gene3D" id="3.60.21.70">
    <property type="entry name" value="PhoD-like phosphatase"/>
    <property type="match status" value="1"/>
</dbReference>
<dbReference type="InterPro" id="IPR018946">
    <property type="entry name" value="PhoD-like_MPP"/>
</dbReference>
<comment type="caution">
    <text evidence="4">The sequence shown here is derived from an EMBL/GenBank/DDBJ whole genome shotgun (WGS) entry which is preliminary data.</text>
</comment>
<gene>
    <name evidence="4" type="ORF">GPA22_11890</name>
</gene>
<dbReference type="Pfam" id="PF09423">
    <property type="entry name" value="PhoD"/>
    <property type="match status" value="1"/>
</dbReference>
<feature type="signal peptide" evidence="1">
    <location>
        <begin position="1"/>
        <end position="33"/>
    </location>
</feature>
<keyword evidence="1" id="KW-0732">Signal</keyword>